<evidence type="ECO:0000256" key="7">
    <source>
        <dbReference type="ARBA" id="ARBA00073403"/>
    </source>
</evidence>
<dbReference type="AlphaFoldDB" id="A0A7F8R0D6"/>
<dbReference type="InterPro" id="IPR042525">
    <property type="entry name" value="Rad52_Rad59_Rad22_sf"/>
</dbReference>
<gene>
    <name evidence="10" type="primary">RAD52</name>
</gene>
<keyword evidence="4" id="KW-0234">DNA repair</keyword>
<dbReference type="SUPFAM" id="SSF54768">
    <property type="entry name" value="dsRNA-binding domain-like"/>
    <property type="match status" value="1"/>
</dbReference>
<dbReference type="RefSeq" id="XP_030886789.1">
    <property type="nucleotide sequence ID" value="XM_031030929.1"/>
</dbReference>
<keyword evidence="9" id="KW-1185">Reference proteome</keyword>
<dbReference type="InterPro" id="IPR007232">
    <property type="entry name" value="Rad52_Rad59_Rad22"/>
</dbReference>
<dbReference type="InterPro" id="IPR041247">
    <property type="entry name" value="Rad52_fam"/>
</dbReference>
<evidence type="ECO:0000256" key="1">
    <source>
        <dbReference type="ARBA" id="ARBA00006638"/>
    </source>
</evidence>
<evidence type="ECO:0000313" key="10">
    <source>
        <dbReference type="RefSeq" id="XP_030886789.1"/>
    </source>
</evidence>
<dbReference type="PANTHER" id="PTHR12132">
    <property type="entry name" value="DNA REPAIR AND RECOMBINATION PROTEIN RAD52, RAD59"/>
    <property type="match status" value="1"/>
</dbReference>
<accession>A0A7F8R0D6</accession>
<reference evidence="10" key="1">
    <citation type="submission" date="2025-08" db="UniProtKB">
        <authorList>
            <consortium name="RefSeq"/>
        </authorList>
    </citation>
    <scope>IDENTIFICATION</scope>
    <source>
        <tissue evidence="10">Liver</tissue>
    </source>
</reference>
<dbReference type="Pfam" id="PF04098">
    <property type="entry name" value="Rad52_Rad22"/>
    <property type="match status" value="1"/>
</dbReference>
<evidence type="ECO:0000256" key="5">
    <source>
        <dbReference type="ARBA" id="ARBA00053354"/>
    </source>
</evidence>
<dbReference type="OrthoDB" id="206565at2759"/>
<proteinExistence type="inferred from homology"/>
<sequence>MSGTEEAVLGARGSHPSSAGGNSVLCFGQYQYTAEEYQAIQNALRQRLGPEYISSRMAGGGQRVCYIEGHRVINLANEMFGYNGWAHSITQQNVDFVDLNNGKFYVGVCAFVRVQLKTYAGTCFRLTERNPEKIFTFMKKGTPWWQEWPRESIPGNHTQHLGRALNAICEHLCFISICFVHPLVRCVLRYQKSLREVIFCIWECSESISLPLEVDLTRAKRQDFEPSVEQARYSSCRQNVAPGSLEPPEVTSPCRPSRSDDPPTVVQEEKASSCRLRPPAATTDATYERKLRQKQLQRQFRQQMEEQRQVQRSAPAAEPKPPAALSAAPRKHSTPVTAVSEPLTEDFLTDSLGMWDMDPDASDSDVKPLSKPELLQTSATSVLKNQMVTWDRTPQNLCHQNPQAKSGLSHLQTHNSNQDVTGNCGVYGKNQDLKKRKLDPS</sequence>
<protein>
    <recommendedName>
        <fullName evidence="7">DNA repair protein RAD52 homolog</fullName>
    </recommendedName>
</protein>
<dbReference type="KEGG" id="lww:102749759"/>
<comment type="subunit">
    <text evidence="6">The full-length protein forms heptameric rings. Interacts with ABL1. Interacts with RPA2; the interaction is direct and associates RAD52 with the RPA complex. Interacts with RAD51AP1.</text>
</comment>
<feature type="compositionally biased region" description="Polar residues" evidence="8">
    <location>
        <begin position="400"/>
        <end position="421"/>
    </location>
</feature>
<evidence type="ECO:0000256" key="3">
    <source>
        <dbReference type="ARBA" id="ARBA00023172"/>
    </source>
</evidence>
<evidence type="ECO:0000256" key="4">
    <source>
        <dbReference type="ARBA" id="ARBA00023204"/>
    </source>
</evidence>
<dbReference type="GO" id="GO:0000724">
    <property type="term" value="P:double-strand break repair via homologous recombination"/>
    <property type="evidence" value="ECO:0007669"/>
    <property type="project" value="TreeGrafter"/>
</dbReference>
<organism evidence="9 10">
    <name type="scientific">Leptonychotes weddellii</name>
    <name type="common">Weddell seal</name>
    <name type="synonym">Otaria weddellii</name>
    <dbReference type="NCBI Taxonomy" id="9713"/>
    <lineage>
        <taxon>Eukaryota</taxon>
        <taxon>Metazoa</taxon>
        <taxon>Chordata</taxon>
        <taxon>Craniata</taxon>
        <taxon>Vertebrata</taxon>
        <taxon>Euteleostomi</taxon>
        <taxon>Mammalia</taxon>
        <taxon>Eutheria</taxon>
        <taxon>Laurasiatheria</taxon>
        <taxon>Carnivora</taxon>
        <taxon>Caniformia</taxon>
        <taxon>Pinnipedia</taxon>
        <taxon>Phocidae</taxon>
        <taxon>Monachinae</taxon>
        <taxon>Lobodontini</taxon>
        <taxon>Leptonychotes</taxon>
    </lineage>
</organism>
<dbReference type="Proteomes" id="UP000245341">
    <property type="component" value="Unplaced"/>
</dbReference>
<dbReference type="GeneID" id="102749759"/>
<dbReference type="FunFam" id="3.30.390.80:FF:000001">
    <property type="entry name" value="DNA repair protein RAD52 homolog"/>
    <property type="match status" value="1"/>
</dbReference>
<name>A0A7F8R0D6_LEPWE</name>
<evidence type="ECO:0000256" key="8">
    <source>
        <dbReference type="SAM" id="MobiDB-lite"/>
    </source>
</evidence>
<dbReference type="GO" id="GO:0006312">
    <property type="term" value="P:mitotic recombination"/>
    <property type="evidence" value="ECO:0007669"/>
    <property type="project" value="TreeGrafter"/>
</dbReference>
<dbReference type="GO" id="GO:0034599">
    <property type="term" value="P:cellular response to oxidative stress"/>
    <property type="evidence" value="ECO:0007669"/>
    <property type="project" value="UniProtKB-ARBA"/>
</dbReference>
<dbReference type="CTD" id="5893"/>
<keyword evidence="2" id="KW-0227">DNA damage</keyword>
<dbReference type="PANTHER" id="PTHR12132:SF1">
    <property type="entry name" value="DNA REPAIR PROTEIN RAD52 HOMOLOG"/>
    <property type="match status" value="1"/>
</dbReference>
<feature type="region of interest" description="Disordered" evidence="8">
    <location>
        <begin position="238"/>
        <end position="344"/>
    </location>
</feature>
<dbReference type="GO" id="GO:0010792">
    <property type="term" value="P:DNA double-strand break processing involved in repair via single-strand annealing"/>
    <property type="evidence" value="ECO:0007669"/>
    <property type="project" value="UniProtKB-ARBA"/>
</dbReference>
<feature type="compositionally biased region" description="Basic and acidic residues" evidence="8">
    <location>
        <begin position="257"/>
        <end position="272"/>
    </location>
</feature>
<dbReference type="Gene3D" id="3.30.390.80">
    <property type="entry name" value="DNA repair protein Rad52/59/22"/>
    <property type="match status" value="1"/>
</dbReference>
<feature type="compositionally biased region" description="Low complexity" evidence="8">
    <location>
        <begin position="310"/>
        <end position="328"/>
    </location>
</feature>
<evidence type="ECO:0000256" key="6">
    <source>
        <dbReference type="ARBA" id="ARBA00066262"/>
    </source>
</evidence>
<dbReference type="GO" id="GO:0005634">
    <property type="term" value="C:nucleus"/>
    <property type="evidence" value="ECO:0007669"/>
    <property type="project" value="TreeGrafter"/>
</dbReference>
<evidence type="ECO:0000313" key="9">
    <source>
        <dbReference type="Proteomes" id="UP000245341"/>
    </source>
</evidence>
<comment type="function">
    <text evidence="5">Involved in double-stranded break repair. Plays a central role in genetic recombination and DNA repair by promoting the annealing of complementary single-stranded DNA and by stimulation of the RAD51 recombinase.</text>
</comment>
<evidence type="ECO:0000256" key="2">
    <source>
        <dbReference type="ARBA" id="ARBA00022763"/>
    </source>
</evidence>
<keyword evidence="3" id="KW-0233">DNA recombination</keyword>
<comment type="similarity">
    <text evidence="1">Belongs to the RAD52 family.</text>
</comment>
<feature type="region of interest" description="Disordered" evidence="8">
    <location>
        <begin position="400"/>
        <end position="441"/>
    </location>
</feature>